<feature type="transmembrane region" description="Helical" evidence="6">
    <location>
        <begin position="292"/>
        <end position="314"/>
    </location>
</feature>
<evidence type="ECO:0000256" key="3">
    <source>
        <dbReference type="ARBA" id="ARBA00022692"/>
    </source>
</evidence>
<comment type="subcellular location">
    <subcellularLocation>
        <location evidence="1">Cell membrane</location>
        <topology evidence="1">Multi-pass membrane protein</topology>
    </subcellularLocation>
</comment>
<gene>
    <name evidence="7" type="ORF">RHP49_15245</name>
</gene>
<dbReference type="Proteomes" id="UP001303407">
    <property type="component" value="Chromosome"/>
</dbReference>
<organism evidence="7 8">
    <name type="scientific">Thalassobellus suaedae</name>
    <dbReference type="NCBI Taxonomy" id="3074124"/>
    <lineage>
        <taxon>Bacteria</taxon>
        <taxon>Pseudomonadati</taxon>
        <taxon>Bacteroidota</taxon>
        <taxon>Flavobacteriia</taxon>
        <taxon>Flavobacteriales</taxon>
        <taxon>Flavobacteriaceae</taxon>
        <taxon>Thalassobellus</taxon>
    </lineage>
</organism>
<dbReference type="RefSeq" id="WP_415862216.1">
    <property type="nucleotide sequence ID" value="NZ_CP134536.1"/>
</dbReference>
<keyword evidence="2" id="KW-1003">Cell membrane</keyword>
<evidence type="ECO:0000256" key="2">
    <source>
        <dbReference type="ARBA" id="ARBA00022475"/>
    </source>
</evidence>
<evidence type="ECO:0000313" key="8">
    <source>
        <dbReference type="Proteomes" id="UP001303407"/>
    </source>
</evidence>
<evidence type="ECO:0000256" key="1">
    <source>
        <dbReference type="ARBA" id="ARBA00004651"/>
    </source>
</evidence>
<feature type="transmembrane region" description="Helical" evidence="6">
    <location>
        <begin position="412"/>
        <end position="435"/>
    </location>
</feature>
<keyword evidence="5 6" id="KW-0472">Membrane</keyword>
<dbReference type="InterPro" id="IPR050833">
    <property type="entry name" value="Poly_Biosynth_Transport"/>
</dbReference>
<feature type="transmembrane region" description="Helical" evidence="6">
    <location>
        <begin position="136"/>
        <end position="157"/>
    </location>
</feature>
<protein>
    <submittedName>
        <fullName evidence="7">MATE family efflux transporter</fullName>
    </submittedName>
</protein>
<evidence type="ECO:0000256" key="5">
    <source>
        <dbReference type="ARBA" id="ARBA00023136"/>
    </source>
</evidence>
<sequence>MGVSLYTSRVVLDTLGFQDYGVYSVVGGVVGLFSFFHMAMSSATQRFLSFEIGANNFDQLKKTFNAVVNIHFGIAILVLILAETVGLWFVMNKLNVPDNRMDAIHWVYQSSVLSLMLGIIQVPYNSLIIARERMNVYAYISILEVFFKLLILYILVMFDVDKLKLYAVLIFMASLVVRIIYQIYCKVQFAESRYKLYFDKKLYKELLSFTGWNLFGNVAAIARGQGSNILLNLFFGAVLNAAYGITLTVSGAVRTFVGNFQMAMNPQIIKTYAAGDKEQCLKLIFQSSKFSFFLMFLLASPIIYNVDFILKLWLKNPPKYTSLFVVLSLVNVLIDTISGPLIIGAQASGKIKWYQITIGSLILLCLPISYVFLQFYKLPEIIFIVIIILNVISLFLRIFFLRKLISLPIIPFIKNVLLKIIFTSLTLVFLIYLFNKLFTIQNPIYELVIKSAYITIINIATITVIGLNKNERHFILSFIKKRIN</sequence>
<evidence type="ECO:0000313" key="7">
    <source>
        <dbReference type="EMBL" id="WNH12235.1"/>
    </source>
</evidence>
<feature type="transmembrane region" description="Helical" evidence="6">
    <location>
        <begin position="356"/>
        <end position="375"/>
    </location>
</feature>
<accession>A0ABY9Y1X4</accession>
<feature type="transmembrane region" description="Helical" evidence="6">
    <location>
        <begin position="320"/>
        <end position="344"/>
    </location>
</feature>
<feature type="transmembrane region" description="Helical" evidence="6">
    <location>
        <begin position="163"/>
        <end position="181"/>
    </location>
</feature>
<evidence type="ECO:0000256" key="6">
    <source>
        <dbReference type="SAM" id="Phobius"/>
    </source>
</evidence>
<proteinExistence type="predicted"/>
<keyword evidence="4 6" id="KW-1133">Transmembrane helix</keyword>
<name>A0ABY9Y1X4_9FLAO</name>
<feature type="transmembrane region" description="Helical" evidence="6">
    <location>
        <begin position="381"/>
        <end position="400"/>
    </location>
</feature>
<dbReference type="CDD" id="cd12082">
    <property type="entry name" value="MATE_like"/>
    <property type="match status" value="1"/>
</dbReference>
<feature type="transmembrane region" description="Helical" evidence="6">
    <location>
        <begin position="103"/>
        <end position="124"/>
    </location>
</feature>
<dbReference type="PANTHER" id="PTHR30250:SF26">
    <property type="entry name" value="PSMA PROTEIN"/>
    <property type="match status" value="1"/>
</dbReference>
<dbReference type="PANTHER" id="PTHR30250">
    <property type="entry name" value="PST FAMILY PREDICTED COLANIC ACID TRANSPORTER"/>
    <property type="match status" value="1"/>
</dbReference>
<feature type="transmembrane region" description="Helical" evidence="6">
    <location>
        <begin position="20"/>
        <end position="40"/>
    </location>
</feature>
<feature type="transmembrane region" description="Helical" evidence="6">
    <location>
        <begin position="234"/>
        <end position="257"/>
    </location>
</feature>
<keyword evidence="8" id="KW-1185">Reference proteome</keyword>
<reference evidence="7 8" key="1">
    <citation type="submission" date="2023-09" db="EMBL/GenBank/DDBJ databases">
        <title>Thalassobella suaedae gen. nov., sp. nov., a marine bacterium of the family Flavobacteriaceae isolated from a halophyte Suaeda japonica.</title>
        <authorList>
            <person name="Lee S.Y."/>
            <person name="Hwang C.Y."/>
        </authorList>
    </citation>
    <scope>NUCLEOTIDE SEQUENCE [LARGE SCALE GENOMIC DNA]</scope>
    <source>
        <strain evidence="7 8">HL-DH10</strain>
    </source>
</reference>
<feature type="transmembrane region" description="Helical" evidence="6">
    <location>
        <begin position="447"/>
        <end position="467"/>
    </location>
</feature>
<feature type="transmembrane region" description="Helical" evidence="6">
    <location>
        <begin position="66"/>
        <end position="91"/>
    </location>
</feature>
<dbReference type="EMBL" id="CP134536">
    <property type="protein sequence ID" value="WNH12235.1"/>
    <property type="molecule type" value="Genomic_DNA"/>
</dbReference>
<evidence type="ECO:0000256" key="4">
    <source>
        <dbReference type="ARBA" id="ARBA00022989"/>
    </source>
</evidence>
<keyword evidence="3 6" id="KW-0812">Transmembrane</keyword>